<protein>
    <submittedName>
        <fullName evidence="3">Uncharacterized protein</fullName>
    </submittedName>
</protein>
<dbReference type="AlphaFoldDB" id="A0A813RAS6"/>
<keyword evidence="5" id="KW-1185">Reference proteome</keyword>
<organism evidence="3 4">
    <name type="scientific">Rotaria sordida</name>
    <dbReference type="NCBI Taxonomy" id="392033"/>
    <lineage>
        <taxon>Eukaryota</taxon>
        <taxon>Metazoa</taxon>
        <taxon>Spiralia</taxon>
        <taxon>Gnathifera</taxon>
        <taxon>Rotifera</taxon>
        <taxon>Eurotatoria</taxon>
        <taxon>Bdelloidea</taxon>
        <taxon>Philodinida</taxon>
        <taxon>Philodinidae</taxon>
        <taxon>Rotaria</taxon>
    </lineage>
</organism>
<comment type="caution">
    <text evidence="3">The sequence shown here is derived from an EMBL/GenBank/DDBJ whole genome shotgun (WGS) entry which is preliminary data.</text>
</comment>
<feature type="region of interest" description="Disordered" evidence="1">
    <location>
        <begin position="68"/>
        <end position="91"/>
    </location>
</feature>
<dbReference type="Proteomes" id="UP000663854">
    <property type="component" value="Unassembled WGS sequence"/>
</dbReference>
<feature type="region of interest" description="Disordered" evidence="1">
    <location>
        <begin position="212"/>
        <end position="307"/>
    </location>
</feature>
<feature type="compositionally biased region" description="Basic residues" evidence="1">
    <location>
        <begin position="230"/>
        <end position="239"/>
    </location>
</feature>
<feature type="region of interest" description="Disordered" evidence="1">
    <location>
        <begin position="346"/>
        <end position="366"/>
    </location>
</feature>
<evidence type="ECO:0000313" key="3">
    <source>
        <dbReference type="EMBL" id="CAF0781398.1"/>
    </source>
</evidence>
<feature type="compositionally biased region" description="Polar residues" evidence="1">
    <location>
        <begin position="270"/>
        <end position="297"/>
    </location>
</feature>
<feature type="region of interest" description="Disordered" evidence="1">
    <location>
        <begin position="379"/>
        <end position="411"/>
    </location>
</feature>
<feature type="compositionally biased region" description="Basic and acidic residues" evidence="1">
    <location>
        <begin position="254"/>
        <end position="265"/>
    </location>
</feature>
<reference evidence="3" key="1">
    <citation type="submission" date="2021-02" db="EMBL/GenBank/DDBJ databases">
        <authorList>
            <person name="Nowell W R."/>
        </authorList>
    </citation>
    <scope>NUCLEOTIDE SEQUENCE</scope>
</reference>
<evidence type="ECO:0000313" key="4">
    <source>
        <dbReference type="Proteomes" id="UP000663854"/>
    </source>
</evidence>
<dbReference type="EMBL" id="CAJNOH010000029">
    <property type="protein sequence ID" value="CAF0781398.1"/>
    <property type="molecule type" value="Genomic_DNA"/>
</dbReference>
<feature type="compositionally biased region" description="Low complexity" evidence="1">
    <location>
        <begin position="240"/>
        <end position="253"/>
    </location>
</feature>
<sequence length="411" mass="46537">MTSIVKMNAINRLDILLSDILKTEASTSTNGISQGASIQPLSKLTFSECKSYPSSVFSSAIITTVPLPPHRNSSSLKHHHSDQSDKQKQYKPLLNSSTLDDLFRALTLECEQYLAATTSSYQNKTSNQMIIQPPSSKIQASVESNDDDYENLHTLKTSQSITKTYSPLKTSIEVISPIKRHVVSITITSRVSSPPTIKPSCNATTSTIVQATNHHSSDDDAINISSSSTNRKRRRRARKQIVSSSITRSSSSSNERKKIITDKKPIISKRSCSTDPRYQRNKTSYDNDFISCSSSQKQRTKRPYRRDISLQHSLTNSERYYENHSSPLSVLLTSTKITSDDFFDNTHQRQQRRSRFESVNHKPSTLIDRMHQQLYQPSTIRNHHNNNNNNNNSNKKNTNIPTHRTPSYPVY</sequence>
<dbReference type="Proteomes" id="UP000663870">
    <property type="component" value="Unassembled WGS sequence"/>
</dbReference>
<dbReference type="EMBL" id="CAJNOL010000023">
    <property type="protein sequence ID" value="CAF0756544.1"/>
    <property type="molecule type" value="Genomic_DNA"/>
</dbReference>
<evidence type="ECO:0000313" key="2">
    <source>
        <dbReference type="EMBL" id="CAF0756544.1"/>
    </source>
</evidence>
<evidence type="ECO:0000313" key="5">
    <source>
        <dbReference type="Proteomes" id="UP000663870"/>
    </source>
</evidence>
<accession>A0A813RAS6</accession>
<name>A0A813RAS6_9BILA</name>
<feature type="compositionally biased region" description="Low complexity" evidence="1">
    <location>
        <begin position="385"/>
        <end position="399"/>
    </location>
</feature>
<gene>
    <name evidence="2" type="ORF">JXQ802_LOCUS1967</name>
    <name evidence="3" type="ORF">PYM288_LOCUS3638</name>
</gene>
<proteinExistence type="predicted"/>
<evidence type="ECO:0000256" key="1">
    <source>
        <dbReference type="SAM" id="MobiDB-lite"/>
    </source>
</evidence>